<keyword evidence="1" id="KW-0472">Membrane</keyword>
<gene>
    <name evidence="2" type="ORF">DRP44_05265</name>
</gene>
<accession>A0A660S8Z2</accession>
<sequence length="294" mass="34840">MKILMYCQFGSSIIKIATYIFLFTIFPVLLFGQSDTLNENVNPINDDTYLHPIDANTPYTLKKGEWFYAQSFQILPLPGWAFMGLTDKLTLQLDLTPIIGGFFIEPHYPLPSISLRYKIFEQKNIRPTFGIEGQFFHIWQSLERFKVNKISLYQEGSYFHFKTMFGYKIKYLYVDFSLGIDYINKMWWEHDHVVINTLTQNINPNYSIGISYRASKWISYHIAASYGATLTYFENIPQKIQFSYGIRIAPFYKNRFGILRNMRLELISVNAWFNDIDKYSGFPFPLYPLLYWQW</sequence>
<evidence type="ECO:0000256" key="1">
    <source>
        <dbReference type="SAM" id="Phobius"/>
    </source>
</evidence>
<dbReference type="AlphaFoldDB" id="A0A660S8Z2"/>
<feature type="transmembrane region" description="Helical" evidence="1">
    <location>
        <begin position="12"/>
        <end position="32"/>
    </location>
</feature>
<organism evidence="2 3">
    <name type="scientific">candidate division TA06 bacterium</name>
    <dbReference type="NCBI Taxonomy" id="2250710"/>
    <lineage>
        <taxon>Bacteria</taxon>
        <taxon>Bacteria division TA06</taxon>
    </lineage>
</organism>
<reference evidence="2 3" key="1">
    <citation type="submission" date="2018-06" db="EMBL/GenBank/DDBJ databases">
        <title>Extensive metabolic versatility and redundancy in microbially diverse, dynamic hydrothermal sediments.</title>
        <authorList>
            <person name="Dombrowski N."/>
            <person name="Teske A."/>
            <person name="Baker B.J."/>
        </authorList>
    </citation>
    <scope>NUCLEOTIDE SEQUENCE [LARGE SCALE GENOMIC DNA]</scope>
    <source>
        <strain evidence="2">B35_G9</strain>
    </source>
</reference>
<evidence type="ECO:0000313" key="3">
    <source>
        <dbReference type="Proteomes" id="UP000282321"/>
    </source>
</evidence>
<evidence type="ECO:0008006" key="4">
    <source>
        <dbReference type="Google" id="ProtNLM"/>
    </source>
</evidence>
<keyword evidence="1" id="KW-1133">Transmembrane helix</keyword>
<protein>
    <recommendedName>
        <fullName evidence="4">MipA/OmpV family protein</fullName>
    </recommendedName>
</protein>
<comment type="caution">
    <text evidence="2">The sequence shown here is derived from an EMBL/GenBank/DDBJ whole genome shotgun (WGS) entry which is preliminary data.</text>
</comment>
<dbReference type="EMBL" id="QNBC01000065">
    <property type="protein sequence ID" value="RKX65911.1"/>
    <property type="molecule type" value="Genomic_DNA"/>
</dbReference>
<name>A0A660S8Z2_UNCT6</name>
<evidence type="ECO:0000313" key="2">
    <source>
        <dbReference type="EMBL" id="RKX65911.1"/>
    </source>
</evidence>
<dbReference type="Proteomes" id="UP000282321">
    <property type="component" value="Unassembled WGS sequence"/>
</dbReference>
<keyword evidence="1" id="KW-0812">Transmembrane</keyword>
<proteinExistence type="predicted"/>